<evidence type="ECO:0000313" key="1">
    <source>
        <dbReference type="EMBL" id="EAY19847.1"/>
    </source>
</evidence>
<dbReference type="SMR" id="A2DI51"/>
<dbReference type="VEuPathDB" id="TrichDB:TVAGG3_0712650"/>
<dbReference type="EMBL" id="DS113203">
    <property type="protein sequence ID" value="EAY19847.1"/>
    <property type="molecule type" value="Genomic_DNA"/>
</dbReference>
<name>A2DI51_TRIV3</name>
<proteinExistence type="predicted"/>
<reference evidence="1" key="1">
    <citation type="submission" date="2006-10" db="EMBL/GenBank/DDBJ databases">
        <authorList>
            <person name="Amadeo P."/>
            <person name="Zhao Q."/>
            <person name="Wortman J."/>
            <person name="Fraser-Liggett C."/>
            <person name="Carlton J."/>
        </authorList>
    </citation>
    <scope>NUCLEOTIDE SEQUENCE</scope>
    <source>
        <strain evidence="1">G3</strain>
    </source>
</reference>
<sequence>MSARVSYSELIARAREKRDAEYKKLSSFTISQIETATEKATHRWSWANACLYKQDNSQIKCAANAVLGFIQSIEKREESFSDMIQMIYLVFTANFSEIEIQKIGEKLLKFDTKFLQISSQLFAKLGKPSSQSQQLVIKLLQKLFKVHYHSLLFPLLLCIRENLPNSIRIDQDVTFQVYKSLHLKKKITIMKKT</sequence>
<dbReference type="Proteomes" id="UP000001542">
    <property type="component" value="Unassembled WGS sequence"/>
</dbReference>
<keyword evidence="2" id="KW-1185">Reference proteome</keyword>
<dbReference type="InParanoid" id="A2DI51"/>
<evidence type="ECO:0000313" key="2">
    <source>
        <dbReference type="Proteomes" id="UP000001542"/>
    </source>
</evidence>
<reference evidence="1" key="2">
    <citation type="journal article" date="2007" name="Science">
        <title>Draft genome sequence of the sexually transmitted pathogen Trichomonas vaginalis.</title>
        <authorList>
            <person name="Carlton J.M."/>
            <person name="Hirt R.P."/>
            <person name="Silva J.C."/>
            <person name="Delcher A.L."/>
            <person name="Schatz M."/>
            <person name="Zhao Q."/>
            <person name="Wortman J.R."/>
            <person name="Bidwell S.L."/>
            <person name="Alsmark U.C.M."/>
            <person name="Besteiro S."/>
            <person name="Sicheritz-Ponten T."/>
            <person name="Noel C.J."/>
            <person name="Dacks J.B."/>
            <person name="Foster P.G."/>
            <person name="Simillion C."/>
            <person name="Van de Peer Y."/>
            <person name="Miranda-Saavedra D."/>
            <person name="Barton G.J."/>
            <person name="Westrop G.D."/>
            <person name="Mueller S."/>
            <person name="Dessi D."/>
            <person name="Fiori P.L."/>
            <person name="Ren Q."/>
            <person name="Paulsen I."/>
            <person name="Zhang H."/>
            <person name="Bastida-Corcuera F.D."/>
            <person name="Simoes-Barbosa A."/>
            <person name="Brown M.T."/>
            <person name="Hayes R.D."/>
            <person name="Mukherjee M."/>
            <person name="Okumura C.Y."/>
            <person name="Schneider R."/>
            <person name="Smith A.J."/>
            <person name="Vanacova S."/>
            <person name="Villalvazo M."/>
            <person name="Haas B.J."/>
            <person name="Pertea M."/>
            <person name="Feldblyum T.V."/>
            <person name="Utterback T.R."/>
            <person name="Shu C.L."/>
            <person name="Osoegawa K."/>
            <person name="de Jong P.J."/>
            <person name="Hrdy I."/>
            <person name="Horvathova L."/>
            <person name="Zubacova Z."/>
            <person name="Dolezal P."/>
            <person name="Malik S.B."/>
            <person name="Logsdon J.M. Jr."/>
            <person name="Henze K."/>
            <person name="Gupta A."/>
            <person name="Wang C.C."/>
            <person name="Dunne R.L."/>
            <person name="Upcroft J.A."/>
            <person name="Upcroft P."/>
            <person name="White O."/>
            <person name="Salzberg S.L."/>
            <person name="Tang P."/>
            <person name="Chiu C.-H."/>
            <person name="Lee Y.-S."/>
            <person name="Embley T.M."/>
            <person name="Coombs G.H."/>
            <person name="Mottram J.C."/>
            <person name="Tachezy J."/>
            <person name="Fraser-Liggett C.M."/>
            <person name="Johnson P.J."/>
        </authorList>
    </citation>
    <scope>NUCLEOTIDE SEQUENCE [LARGE SCALE GENOMIC DNA]</scope>
    <source>
        <strain evidence="1">G3</strain>
    </source>
</reference>
<dbReference type="VEuPathDB" id="TrichDB:TVAG_129550"/>
<gene>
    <name evidence="1" type="ORF">TVAG_129550</name>
</gene>
<protein>
    <submittedName>
        <fullName evidence="1">Uncharacterized protein</fullName>
    </submittedName>
</protein>
<dbReference type="RefSeq" id="XP_001580833.1">
    <property type="nucleotide sequence ID" value="XM_001580783.1"/>
</dbReference>
<dbReference type="KEGG" id="tva:5465370"/>
<dbReference type="AlphaFoldDB" id="A2DI51"/>
<organism evidence="1 2">
    <name type="scientific">Trichomonas vaginalis (strain ATCC PRA-98 / G3)</name>
    <dbReference type="NCBI Taxonomy" id="412133"/>
    <lineage>
        <taxon>Eukaryota</taxon>
        <taxon>Metamonada</taxon>
        <taxon>Parabasalia</taxon>
        <taxon>Trichomonadida</taxon>
        <taxon>Trichomonadidae</taxon>
        <taxon>Trichomonas</taxon>
    </lineage>
</organism>
<accession>A2DI51</accession>